<evidence type="ECO:0000256" key="1">
    <source>
        <dbReference type="SAM" id="Coils"/>
    </source>
</evidence>
<dbReference type="RefSeq" id="WP_012580535.1">
    <property type="nucleotide sequence ID" value="NC_011653.1"/>
</dbReference>
<keyword evidence="4" id="KW-1185">Reference proteome</keyword>
<dbReference type="Pfam" id="PF14338">
    <property type="entry name" value="Mrr_N"/>
    <property type="match status" value="1"/>
</dbReference>
<evidence type="ECO:0000313" key="3">
    <source>
        <dbReference type="EMBL" id="ACJ76419.1"/>
    </source>
</evidence>
<dbReference type="KEGG" id="taf:THA_1998"/>
<feature type="coiled-coil region" evidence="1">
    <location>
        <begin position="19"/>
        <end position="46"/>
    </location>
</feature>
<dbReference type="Proteomes" id="UP000002453">
    <property type="component" value="Chromosome"/>
</dbReference>
<dbReference type="STRING" id="484019.THA_1998"/>
<evidence type="ECO:0000313" key="4">
    <source>
        <dbReference type="Proteomes" id="UP000002453"/>
    </source>
</evidence>
<dbReference type="AlphaFoldDB" id="B7IEJ2"/>
<accession>B7IEJ2</accession>
<evidence type="ECO:0000259" key="2">
    <source>
        <dbReference type="Pfam" id="PF14338"/>
    </source>
</evidence>
<gene>
    <name evidence="3" type="ordered locus">THA_1998</name>
</gene>
<feature type="domain" description="Restriction system protein Mrr-like N-terminal" evidence="2">
    <location>
        <begin position="119"/>
        <end position="206"/>
    </location>
</feature>
<dbReference type="EMBL" id="CP001185">
    <property type="protein sequence ID" value="ACJ76419.1"/>
    <property type="molecule type" value="Genomic_DNA"/>
</dbReference>
<dbReference type="eggNOG" id="COG1715">
    <property type="taxonomic scope" value="Bacteria"/>
</dbReference>
<dbReference type="HOGENOM" id="CLU_117611_0_0_0"/>
<sequence length="230" mass="27698">MFLQRKERFYYGINKKELNEFFEILIEEIKNIINELNHEFELENKSNDFNKITKIEERITKFISIIEKLQELKKECDNMFNNIDLKKEWNRIFMVKNSKITSRKKFVKLEKGLKTPEKEFRIPILEALVELGGRAEAKEVLKIVEQKLKGKLNKYDYENIPSNPHKIRWKDTASWCRNTLVNEGLLSSNSPKGVWEITEKGRKYLEDYKKRIENNDEIILFEIKNNKTRY</sequence>
<reference evidence="3 4" key="1">
    <citation type="journal article" date="2009" name="J. Bacteriol.">
        <title>The genome of Thermosipho africanus TCF52B: lateral genetic connections to the Firmicutes and Archaea.</title>
        <authorList>
            <person name="Nesboe C.L."/>
            <person name="Bapteste E."/>
            <person name="Curtis B."/>
            <person name="Dahle H."/>
            <person name="Lopez P."/>
            <person name="Macleod D."/>
            <person name="Dlutek M."/>
            <person name="Bowman S."/>
            <person name="Zhaxybayeva O."/>
            <person name="Birkeland N.-K."/>
            <person name="Doolittle W.F."/>
        </authorList>
    </citation>
    <scope>NUCLEOTIDE SEQUENCE [LARGE SCALE GENOMIC DNA]</scope>
    <source>
        <strain evidence="3 4">TCF52B</strain>
    </source>
</reference>
<protein>
    <recommendedName>
        <fullName evidence="2">Restriction system protein Mrr-like N-terminal domain-containing protein</fullName>
    </recommendedName>
</protein>
<dbReference type="InterPro" id="IPR025745">
    <property type="entry name" value="Mrr-like_N_dom"/>
</dbReference>
<keyword evidence="1" id="KW-0175">Coiled coil</keyword>
<organism evidence="3 4">
    <name type="scientific">Thermosipho africanus (strain TCF52B)</name>
    <dbReference type="NCBI Taxonomy" id="484019"/>
    <lineage>
        <taxon>Bacteria</taxon>
        <taxon>Thermotogati</taxon>
        <taxon>Thermotogota</taxon>
        <taxon>Thermotogae</taxon>
        <taxon>Thermotogales</taxon>
        <taxon>Fervidobacteriaceae</taxon>
        <taxon>Thermosipho</taxon>
    </lineage>
</organism>
<proteinExistence type="predicted"/>
<name>B7IEJ2_THEAB</name>